<proteinExistence type="predicted"/>
<accession>A0A193SY50</accession>
<organism evidence="1 2">
    <name type="scientific">Pseudomonas cerasi</name>
    <dbReference type="NCBI Taxonomy" id="1583341"/>
    <lineage>
        <taxon>Bacteria</taxon>
        <taxon>Pseudomonadati</taxon>
        <taxon>Pseudomonadota</taxon>
        <taxon>Gammaproteobacteria</taxon>
        <taxon>Pseudomonadales</taxon>
        <taxon>Pseudomonadaceae</taxon>
        <taxon>Pseudomonas</taxon>
    </lineage>
</organism>
<protein>
    <submittedName>
        <fullName evidence="1">Uncharacterized protein</fullName>
    </submittedName>
</protein>
<gene>
    <name evidence="1" type="ORF">PL963_05009</name>
</gene>
<evidence type="ECO:0000313" key="1">
    <source>
        <dbReference type="EMBL" id="SOS24044.1"/>
    </source>
</evidence>
<sequence>MVFFRARYARDPPDTYRSSRSSVGMPFVTLCVMDVRCAA</sequence>
<reference evidence="2" key="1">
    <citation type="submission" date="2017-11" db="EMBL/GenBank/DDBJ databases">
        <authorList>
            <person name="Blom J."/>
        </authorList>
    </citation>
    <scope>NUCLEOTIDE SEQUENCE [LARGE SCALE GENOMIC DNA]</scope>
</reference>
<dbReference type="EMBL" id="LT963395">
    <property type="protein sequence ID" value="SOS24044.1"/>
    <property type="molecule type" value="Genomic_DNA"/>
</dbReference>
<dbReference type="Proteomes" id="UP000239025">
    <property type="component" value="Chromosome 1"/>
</dbReference>
<dbReference type="AlphaFoldDB" id="A0A193SY50"/>
<evidence type="ECO:0000313" key="2">
    <source>
        <dbReference type="Proteomes" id="UP000239025"/>
    </source>
</evidence>
<name>A0A193SY50_9PSED</name>
<keyword evidence="2" id="KW-1185">Reference proteome</keyword>